<evidence type="ECO:0000313" key="3">
    <source>
        <dbReference type="EMBL" id="KAJ3487833.1"/>
    </source>
</evidence>
<organism evidence="3 4">
    <name type="scientific">Meripilus lineatus</name>
    <dbReference type="NCBI Taxonomy" id="2056292"/>
    <lineage>
        <taxon>Eukaryota</taxon>
        <taxon>Fungi</taxon>
        <taxon>Dikarya</taxon>
        <taxon>Basidiomycota</taxon>
        <taxon>Agaricomycotina</taxon>
        <taxon>Agaricomycetes</taxon>
        <taxon>Polyporales</taxon>
        <taxon>Meripilaceae</taxon>
        <taxon>Meripilus</taxon>
    </lineage>
</organism>
<dbReference type="AlphaFoldDB" id="A0AAD5YFS8"/>
<dbReference type="InterPro" id="IPR045339">
    <property type="entry name" value="DUF6534"/>
</dbReference>
<keyword evidence="4" id="KW-1185">Reference proteome</keyword>
<feature type="transmembrane region" description="Helical" evidence="1">
    <location>
        <begin position="198"/>
        <end position="219"/>
    </location>
</feature>
<proteinExistence type="predicted"/>
<sequence>MENPSQVRPPNVNNTLGAIYIDSSGSQVSNRCNTSVVFPMINSNSGLPCRYCGADLMSIVTLAASSRYCQAARPPSPDHNEPHVLPLLDPQLCKSRGTANNRMERTGTPRVRLWTAQSRPIRTRLVFLSLTSVISLSEPFLLFAFGNFPDSVRFNSHGTLSRLPHVFVETYPVVAYGIHCSYVLNFHILQTERLAVSLLYISFGTSAFSDFLIAGSLCVMLRQHAIVSRHLCALASIITFATMPRNFVFMGIYILLPKLYLNSLLATLNARHTLRAQVRSTHVSLPLSSVNRSHTSAEHGQMDFASIHIDTAIETFREPEIVSGDVKVRV</sequence>
<accession>A0AAD5YFS8</accession>
<comment type="caution">
    <text evidence="3">The sequence shown here is derived from an EMBL/GenBank/DDBJ whole genome shotgun (WGS) entry which is preliminary data.</text>
</comment>
<evidence type="ECO:0000313" key="4">
    <source>
        <dbReference type="Proteomes" id="UP001212997"/>
    </source>
</evidence>
<feature type="domain" description="DUF6534" evidence="2">
    <location>
        <begin position="206"/>
        <end position="272"/>
    </location>
</feature>
<gene>
    <name evidence="3" type="ORF">NLI96_g3256</name>
</gene>
<dbReference type="EMBL" id="JANAWD010000081">
    <property type="protein sequence ID" value="KAJ3487833.1"/>
    <property type="molecule type" value="Genomic_DNA"/>
</dbReference>
<name>A0AAD5YFS8_9APHY</name>
<keyword evidence="1" id="KW-1133">Transmembrane helix</keyword>
<reference evidence="3" key="1">
    <citation type="submission" date="2022-07" db="EMBL/GenBank/DDBJ databases">
        <title>Genome Sequence of Physisporinus lineatus.</title>
        <authorList>
            <person name="Buettner E."/>
        </authorList>
    </citation>
    <scope>NUCLEOTIDE SEQUENCE</scope>
    <source>
        <strain evidence="3">VT162</strain>
    </source>
</reference>
<protein>
    <recommendedName>
        <fullName evidence="2">DUF6534 domain-containing protein</fullName>
    </recommendedName>
</protein>
<dbReference type="Pfam" id="PF20152">
    <property type="entry name" value="DUF6534"/>
    <property type="match status" value="1"/>
</dbReference>
<keyword evidence="1" id="KW-0812">Transmembrane</keyword>
<evidence type="ECO:0000256" key="1">
    <source>
        <dbReference type="SAM" id="Phobius"/>
    </source>
</evidence>
<keyword evidence="1" id="KW-0472">Membrane</keyword>
<dbReference type="Proteomes" id="UP001212997">
    <property type="component" value="Unassembled WGS sequence"/>
</dbReference>
<evidence type="ECO:0000259" key="2">
    <source>
        <dbReference type="Pfam" id="PF20152"/>
    </source>
</evidence>
<feature type="transmembrane region" description="Helical" evidence="1">
    <location>
        <begin position="125"/>
        <end position="145"/>
    </location>
</feature>